<dbReference type="EMBL" id="WNKY01000011">
    <property type="protein sequence ID" value="MTV38341.1"/>
    <property type="molecule type" value="Genomic_DNA"/>
</dbReference>
<dbReference type="GO" id="GO:0003700">
    <property type="term" value="F:DNA-binding transcription factor activity"/>
    <property type="evidence" value="ECO:0007669"/>
    <property type="project" value="InterPro"/>
</dbReference>
<evidence type="ECO:0000313" key="2">
    <source>
        <dbReference type="EMBL" id="MTV38341.1"/>
    </source>
</evidence>
<dbReference type="InterPro" id="IPR036388">
    <property type="entry name" value="WH-like_DNA-bd_sf"/>
</dbReference>
<dbReference type="InterPro" id="IPR036390">
    <property type="entry name" value="WH_DNA-bd_sf"/>
</dbReference>
<proteinExistence type="predicted"/>
<dbReference type="Gene3D" id="1.10.10.10">
    <property type="entry name" value="Winged helix-like DNA-binding domain superfamily/Winged helix DNA-binding domain"/>
    <property type="match status" value="1"/>
</dbReference>
<dbReference type="RefSeq" id="WP_155463850.1">
    <property type="nucleotide sequence ID" value="NZ_WNKY01000011.1"/>
</dbReference>
<dbReference type="OrthoDB" id="5197788at2"/>
<evidence type="ECO:0000259" key="1">
    <source>
        <dbReference type="PROSITE" id="PS50995"/>
    </source>
</evidence>
<dbReference type="Pfam" id="PF12802">
    <property type="entry name" value="MarR_2"/>
    <property type="match status" value="1"/>
</dbReference>
<feature type="domain" description="HTH marR-type" evidence="1">
    <location>
        <begin position="13"/>
        <end position="146"/>
    </location>
</feature>
<organism evidence="2 3">
    <name type="scientific">Duganella radicis</name>
    <dbReference type="NCBI Taxonomy" id="551988"/>
    <lineage>
        <taxon>Bacteria</taxon>
        <taxon>Pseudomonadati</taxon>
        <taxon>Pseudomonadota</taxon>
        <taxon>Betaproteobacteria</taxon>
        <taxon>Burkholderiales</taxon>
        <taxon>Oxalobacteraceae</taxon>
        <taxon>Telluria group</taxon>
        <taxon>Duganella</taxon>
    </lineage>
</organism>
<dbReference type="PANTHER" id="PTHR33164:SF43">
    <property type="entry name" value="HTH-TYPE TRANSCRIPTIONAL REPRESSOR YETL"/>
    <property type="match status" value="1"/>
</dbReference>
<keyword evidence="3" id="KW-1185">Reference proteome</keyword>
<dbReference type="AlphaFoldDB" id="A0A6L6PIH2"/>
<comment type="caution">
    <text evidence="2">The sequence shown here is derived from an EMBL/GenBank/DDBJ whole genome shotgun (WGS) entry which is preliminary data.</text>
</comment>
<gene>
    <name evidence="2" type="ORF">GM676_12200</name>
</gene>
<accession>A0A6L6PIH2</accession>
<dbReference type="Proteomes" id="UP000475582">
    <property type="component" value="Unassembled WGS sequence"/>
</dbReference>
<dbReference type="PANTHER" id="PTHR33164">
    <property type="entry name" value="TRANSCRIPTIONAL REGULATOR, MARR FAMILY"/>
    <property type="match status" value="1"/>
</dbReference>
<dbReference type="GO" id="GO:0006950">
    <property type="term" value="P:response to stress"/>
    <property type="evidence" value="ECO:0007669"/>
    <property type="project" value="TreeGrafter"/>
</dbReference>
<dbReference type="SUPFAM" id="SSF46785">
    <property type="entry name" value="Winged helix' DNA-binding domain"/>
    <property type="match status" value="1"/>
</dbReference>
<sequence>MVVNLNQAIMISNETTAQLLREVVRLFIRDQRESAACMDGGQTVRCHILNELLRSGSLPQQALVERLGLDKGWISRAVEALSAEGSLTRQPNELDKRSVMLTLTARGTDRAVSLNSQLNEHATTLLTHVPPEQLAALHSALRSLKSALNTPDKATRTPCQK</sequence>
<dbReference type="PROSITE" id="PS50995">
    <property type="entry name" value="HTH_MARR_2"/>
    <property type="match status" value="1"/>
</dbReference>
<name>A0A6L6PIH2_9BURK</name>
<dbReference type="SMART" id="SM00347">
    <property type="entry name" value="HTH_MARR"/>
    <property type="match status" value="1"/>
</dbReference>
<reference evidence="2 3" key="1">
    <citation type="submission" date="2019-11" db="EMBL/GenBank/DDBJ databases">
        <title>Type strains purchased from KCTC, JCM and DSMZ.</title>
        <authorList>
            <person name="Lu H."/>
        </authorList>
    </citation>
    <scope>NUCLEOTIDE SEQUENCE [LARGE SCALE GENOMIC DNA]</scope>
    <source>
        <strain evidence="2 3">KCTC 22382</strain>
    </source>
</reference>
<dbReference type="InterPro" id="IPR000835">
    <property type="entry name" value="HTH_MarR-typ"/>
</dbReference>
<dbReference type="InterPro" id="IPR039422">
    <property type="entry name" value="MarR/SlyA-like"/>
</dbReference>
<protein>
    <submittedName>
        <fullName evidence="2">MarR family transcriptional regulator</fullName>
    </submittedName>
</protein>
<evidence type="ECO:0000313" key="3">
    <source>
        <dbReference type="Proteomes" id="UP000475582"/>
    </source>
</evidence>